<evidence type="ECO:0000313" key="3">
    <source>
        <dbReference type="Proteomes" id="UP000186905"/>
    </source>
</evidence>
<dbReference type="PROSITE" id="PS51257">
    <property type="entry name" value="PROKAR_LIPOPROTEIN"/>
    <property type="match status" value="1"/>
</dbReference>
<dbReference type="OrthoDB" id="5807395at2"/>
<dbReference type="Gene3D" id="2.130.10.130">
    <property type="entry name" value="Integrin alpha, N-terminal"/>
    <property type="match status" value="2"/>
</dbReference>
<dbReference type="Pfam" id="PF13517">
    <property type="entry name" value="FG-GAP_3"/>
    <property type="match status" value="2"/>
</dbReference>
<comment type="caution">
    <text evidence="2">The sequence shown here is derived from an EMBL/GenBank/DDBJ whole genome shotgun (WGS) entry which is preliminary data.</text>
</comment>
<dbReference type="STRING" id="1903952.BIT28_17310"/>
<reference evidence="2 3" key="1">
    <citation type="submission" date="2016-09" db="EMBL/GenBank/DDBJ databases">
        <title>Photobacterium proteolyticum sp. nov. a protease producing bacterium isolated from ocean sediments of Laizhou Bay.</title>
        <authorList>
            <person name="Li Y."/>
        </authorList>
    </citation>
    <scope>NUCLEOTIDE SEQUENCE [LARGE SCALE GENOMIC DNA]</scope>
    <source>
        <strain evidence="2 3">13-12</strain>
    </source>
</reference>
<dbReference type="EMBL" id="MJIL01000050">
    <property type="protein sequence ID" value="OLQ79461.1"/>
    <property type="molecule type" value="Genomic_DNA"/>
</dbReference>
<keyword evidence="1" id="KW-0732">Signal</keyword>
<name>A0A1Q9GWE7_9GAMM</name>
<sequence length="832" mass="89217">MHKTKKSWLGSAILSLLLIGCGEGNDTAGKGAVVDNSLVVNSKFAATYLQTIEQEPSQPAPVGYQASVKLKSQVQALSYDGKLEVTNILTKDKQVFDWPMTQKLDSEGNVETVSHRALTLKPGSYDFVLLLTSKDGKQSQYMAQALGEDVIDGKAPEIDFVLLPNLGETISDFEQVQYVSTLKFSWPAEDLAALSHPQFGLSINGEDETVYTINKETGIAELIMNVEPGEYQLAMRLYDGDLMVGKNGEQNNSVNFAEGEDAKMDVIPLQADVNLNLSPMKDQGHFSFTVPAEVVNEVGSAHELALIVRLGGDNVPVQEKVLTIRDENGIYKASDLFETGGQDQLTAYLAFHKVSEASEQFRSVPFASCNTSINVALNQTLGCKLELKRESIMTGRVLGTLMLNVLDQNQQPALGVKVYVGDKLIGLTGEQYSTGSIKAHLVAGDYTVKAAEGVLEAADMITMSPLAVENKVLTLQKGPNVGDGKFVLKQTLTVGQGGDNYIDASTLVDFNGDGALDVILAPRRNAEQIFLNDGQGNFALSSFSSGDNSTIHKIAVDDLNGDGNADIVRATDAGVRVFLNDGKGNLTASNQKLTNKSSDSVALGDIDGDGDLDIALIEEWRAPRVFINNGSGSFVDENGFLSDLSGQNSANVVLADVNGNNSLDIIWAGGDHKNMIFFNDGKGRFTDSGQRLGTSQSTSTSKHYDVAANDMNGDGYVDLVITNADFHGVEEVNQLFINDGKGLFELSDTDLGTNGRTPAIADIDSDGDLDIVIGGKPSIYVNEGDRYFSLSGVNQLPYGAEQPLLGDVDGDGDVDLMLRTGHSSRVMTNQPL</sequence>
<evidence type="ECO:0000313" key="2">
    <source>
        <dbReference type="EMBL" id="OLQ79461.1"/>
    </source>
</evidence>
<dbReference type="InterPro" id="IPR013517">
    <property type="entry name" value="FG-GAP"/>
</dbReference>
<organism evidence="2 3">
    <name type="scientific">Photobacterium proteolyticum</name>
    <dbReference type="NCBI Taxonomy" id="1903952"/>
    <lineage>
        <taxon>Bacteria</taxon>
        <taxon>Pseudomonadati</taxon>
        <taxon>Pseudomonadota</taxon>
        <taxon>Gammaproteobacteria</taxon>
        <taxon>Vibrionales</taxon>
        <taxon>Vibrionaceae</taxon>
        <taxon>Photobacterium</taxon>
    </lineage>
</organism>
<dbReference type="InterPro" id="IPR028994">
    <property type="entry name" value="Integrin_alpha_N"/>
</dbReference>
<dbReference type="AlphaFoldDB" id="A0A1Q9GWE7"/>
<accession>A0A1Q9GWE7</accession>
<proteinExistence type="predicted"/>
<evidence type="ECO:0008006" key="4">
    <source>
        <dbReference type="Google" id="ProtNLM"/>
    </source>
</evidence>
<protein>
    <recommendedName>
        <fullName evidence="4">VCBS repeat-containing protein</fullName>
    </recommendedName>
</protein>
<gene>
    <name evidence="2" type="ORF">BIT28_17310</name>
</gene>
<dbReference type="PANTHER" id="PTHR46580">
    <property type="entry name" value="SENSOR KINASE-RELATED"/>
    <property type="match status" value="1"/>
</dbReference>
<evidence type="ECO:0000256" key="1">
    <source>
        <dbReference type="ARBA" id="ARBA00022729"/>
    </source>
</evidence>
<dbReference type="SUPFAM" id="SSF69318">
    <property type="entry name" value="Integrin alpha N-terminal domain"/>
    <property type="match status" value="1"/>
</dbReference>
<dbReference type="Proteomes" id="UP000186905">
    <property type="component" value="Unassembled WGS sequence"/>
</dbReference>
<dbReference type="PANTHER" id="PTHR46580:SF4">
    <property type="entry name" value="ATP_GTP-BINDING PROTEIN"/>
    <property type="match status" value="1"/>
</dbReference>
<keyword evidence="3" id="KW-1185">Reference proteome</keyword>